<dbReference type="PROSITE" id="PS00284">
    <property type="entry name" value="SERPIN"/>
    <property type="match status" value="1"/>
</dbReference>
<feature type="region of interest" description="Disordered" evidence="4">
    <location>
        <begin position="42"/>
        <end position="73"/>
    </location>
</feature>
<dbReference type="SMART" id="SM00093">
    <property type="entry name" value="SERPIN"/>
    <property type="match status" value="1"/>
</dbReference>
<dbReference type="InterPro" id="IPR036186">
    <property type="entry name" value="Serpin_sf"/>
</dbReference>
<evidence type="ECO:0000256" key="4">
    <source>
        <dbReference type="SAM" id="MobiDB-lite"/>
    </source>
</evidence>
<evidence type="ECO:0000256" key="1">
    <source>
        <dbReference type="ARBA" id="ARBA00022690"/>
    </source>
</evidence>
<evidence type="ECO:0000256" key="3">
    <source>
        <dbReference type="RuleBase" id="RU000411"/>
    </source>
</evidence>
<dbReference type="InterPro" id="IPR042178">
    <property type="entry name" value="Serpin_sf_1"/>
</dbReference>
<feature type="region of interest" description="Disordered" evidence="4">
    <location>
        <begin position="355"/>
        <end position="439"/>
    </location>
</feature>
<dbReference type="EMBL" id="GGYP01006264">
    <property type="protein sequence ID" value="MDE51035.1"/>
    <property type="molecule type" value="Transcribed_RNA"/>
</dbReference>
<keyword evidence="1" id="KW-0646">Protease inhibitor</keyword>
<feature type="compositionally biased region" description="Polar residues" evidence="4">
    <location>
        <begin position="54"/>
        <end position="73"/>
    </location>
</feature>
<feature type="compositionally biased region" description="Polar residues" evidence="4">
    <location>
        <begin position="389"/>
        <end position="406"/>
    </location>
</feature>
<dbReference type="InterPro" id="IPR000215">
    <property type="entry name" value="Serpin_fam"/>
</dbReference>
<feature type="region of interest" description="Disordered" evidence="4">
    <location>
        <begin position="837"/>
        <end position="895"/>
    </location>
</feature>
<sequence length="895" mass="96464">MKTMMITLKWPLIGNVIFCLVCHHLASSFQLVNGQLLQTNANNNNNNNKTNGNISSKPNTLPASNSNESSTSNGVDEILRDTMQLLDSLDQRLDVVTGNNKTGAPGDKRLERQENFRMLNGAAASGSTAAAGGRQPIGNVASKPGAHRSLEEERRLTSLAEGFSSERRPTSGSSAAANSASDDGQQRGAELDPLVVASSDSQQQQQSSSSKKAARQLVVIEPDNVPLAMGSQSAMGSQAAASLSRFTDNDFSEKHIRFSLDLMRAVFSSQSYTSKSNSIDSFLISPVSIQMVLMMMHLGARGQTRRELANCLHLVSSAPVAKAAGNSFYQLKDDGSLNSSGSNNNNKLLAQQQLQANQTSAPNNLASNSGASNSATQNKNAKLTRRHQQSPIVASSNVAPTNNGHKQTASHHQHPHQQQQQQASNFRQQQQQATATQQHNNHLLQQIQQAQSNSVHEQFGSAMRQLLKDQMVVKALSSANQIFVQKDLPLMAQYEWAVKNYYGTDLKLVDFQNQNLDQNRTTSATTTTNSTSNNNNIQLMINDWIERQTKGKISNFLSAPVPSSTLLMALNVLFFKGDWQYKFDPADTDPDAWFTLTNGRTVKVPMMVNKLPLAHAHDPIMKASLIELPYKAQRLGLFILLPDEVNGIFETMQLLNPSSFANLISMMRKPTNSPSGAGPNDPHAAASAGINVRIPKFSIESSPRMSHILSQQLGLKTLFTPDQADLSGMFSPTKRTKQQLVTSVGNQSSSTVQEDNAGSSQMPAPIQVGLDELHHKAVLQVHEQGSVAAAASATIVERVGLFNGQYFEADHPFLLFLMDKQTGLVLFSGVFAGPAGQDGGGGGGATGNGQPTTDQQQHQHQTNGALTNATSLSPDGGTHLTGRSPKQATSVNSSS</sequence>
<name>A0A6G1SKM9_9ACAR</name>
<dbReference type="Gene3D" id="3.30.497.10">
    <property type="entry name" value="Antithrombin, subunit I, domain 2"/>
    <property type="match status" value="2"/>
</dbReference>
<dbReference type="GO" id="GO:0004867">
    <property type="term" value="F:serine-type endopeptidase inhibitor activity"/>
    <property type="evidence" value="ECO:0007669"/>
    <property type="project" value="UniProtKB-KW"/>
</dbReference>
<feature type="compositionally biased region" description="Low complexity" evidence="4">
    <location>
        <begin position="171"/>
        <end position="181"/>
    </location>
</feature>
<organism evidence="7">
    <name type="scientific">Aceria tosichella</name>
    <name type="common">wheat curl mite</name>
    <dbReference type="NCBI Taxonomy" id="561515"/>
    <lineage>
        <taxon>Eukaryota</taxon>
        <taxon>Metazoa</taxon>
        <taxon>Ecdysozoa</taxon>
        <taxon>Arthropoda</taxon>
        <taxon>Chelicerata</taxon>
        <taxon>Arachnida</taxon>
        <taxon>Acari</taxon>
        <taxon>Acariformes</taxon>
        <taxon>Trombidiformes</taxon>
        <taxon>Prostigmata</taxon>
        <taxon>Eupodina</taxon>
        <taxon>Eriophyoidea</taxon>
        <taxon>Eriophyidae</taxon>
        <taxon>Eriophyinae</taxon>
        <taxon>Aceriini</taxon>
        <taxon>Aceria</taxon>
    </lineage>
</organism>
<evidence type="ECO:0000256" key="5">
    <source>
        <dbReference type="SAM" id="SignalP"/>
    </source>
</evidence>
<proteinExistence type="inferred from homology"/>
<feature type="chain" id="PRO_5026200834" evidence="5">
    <location>
        <begin position="35"/>
        <end position="895"/>
    </location>
</feature>
<keyword evidence="2" id="KW-0722">Serine protease inhibitor</keyword>
<feature type="compositionally biased region" description="Low complexity" evidence="4">
    <location>
        <begin position="123"/>
        <end position="133"/>
    </location>
</feature>
<evidence type="ECO:0000256" key="2">
    <source>
        <dbReference type="ARBA" id="ARBA00022900"/>
    </source>
</evidence>
<feature type="compositionally biased region" description="Low complexity" evidence="4">
    <location>
        <begin position="198"/>
        <end position="210"/>
    </location>
</feature>
<dbReference type="PANTHER" id="PTHR11461:SF342">
    <property type="entry name" value="SERINE PROTEASE INHIBITOR 28DC"/>
    <property type="match status" value="1"/>
</dbReference>
<dbReference type="Gene3D" id="2.30.39.10">
    <property type="entry name" value="Alpha-1-antitrypsin, domain 1"/>
    <property type="match status" value="1"/>
</dbReference>
<dbReference type="AlphaFoldDB" id="A0A6G1SKM9"/>
<gene>
    <name evidence="7" type="primary">SERPINB10</name>
    <name evidence="7" type="ORF">g.13071</name>
</gene>
<protein>
    <submittedName>
        <fullName evidence="7">Serpin B10</fullName>
    </submittedName>
</protein>
<reference evidence="7" key="1">
    <citation type="submission" date="2018-10" db="EMBL/GenBank/DDBJ databases">
        <title>Transcriptome assembly of Aceria tosichella (Wheat curl mite) Type 2.</title>
        <authorList>
            <person name="Scully E.D."/>
            <person name="Geib S.M."/>
            <person name="Palmer N.A."/>
            <person name="Gupta A.K."/>
            <person name="Sarath G."/>
            <person name="Tatineni S."/>
        </authorList>
    </citation>
    <scope>NUCLEOTIDE SEQUENCE</scope>
    <source>
        <strain evidence="7">LincolnNE</strain>
    </source>
</reference>
<feature type="compositionally biased region" description="Gly residues" evidence="4">
    <location>
        <begin position="837"/>
        <end position="847"/>
    </location>
</feature>
<dbReference type="InterPro" id="IPR023796">
    <property type="entry name" value="Serpin_dom"/>
</dbReference>
<dbReference type="Pfam" id="PF00079">
    <property type="entry name" value="Serpin"/>
    <property type="match status" value="3"/>
</dbReference>
<dbReference type="PANTHER" id="PTHR11461">
    <property type="entry name" value="SERINE PROTEASE INHIBITOR, SERPIN"/>
    <property type="match status" value="1"/>
</dbReference>
<feature type="signal peptide" evidence="5">
    <location>
        <begin position="1"/>
        <end position="34"/>
    </location>
</feature>
<feature type="compositionally biased region" description="Polar residues" evidence="4">
    <location>
        <begin position="884"/>
        <end position="895"/>
    </location>
</feature>
<dbReference type="GO" id="GO:0005615">
    <property type="term" value="C:extracellular space"/>
    <property type="evidence" value="ECO:0007669"/>
    <property type="project" value="InterPro"/>
</dbReference>
<feature type="compositionally biased region" description="Low complexity" evidence="4">
    <location>
        <begin position="416"/>
        <end position="439"/>
    </location>
</feature>
<comment type="similarity">
    <text evidence="3">Belongs to the serpin family.</text>
</comment>
<evidence type="ECO:0000313" key="7">
    <source>
        <dbReference type="EMBL" id="MDE51035.1"/>
    </source>
</evidence>
<dbReference type="InterPro" id="IPR042185">
    <property type="entry name" value="Serpin_sf_2"/>
</dbReference>
<dbReference type="SUPFAM" id="SSF56574">
    <property type="entry name" value="Serpins"/>
    <property type="match status" value="1"/>
</dbReference>
<feature type="domain" description="Serpin" evidence="6">
    <location>
        <begin position="267"/>
        <end position="834"/>
    </location>
</feature>
<evidence type="ECO:0000259" key="6">
    <source>
        <dbReference type="SMART" id="SM00093"/>
    </source>
</evidence>
<feature type="compositionally biased region" description="Low complexity" evidence="4">
    <location>
        <begin position="355"/>
        <end position="375"/>
    </location>
</feature>
<dbReference type="InterPro" id="IPR023795">
    <property type="entry name" value="Serpin_CS"/>
</dbReference>
<feature type="compositionally biased region" description="Low complexity" evidence="4">
    <location>
        <begin position="42"/>
        <end position="53"/>
    </location>
</feature>
<feature type="compositionally biased region" description="Polar residues" evidence="4">
    <location>
        <begin position="862"/>
        <end position="873"/>
    </location>
</feature>
<keyword evidence="5" id="KW-0732">Signal</keyword>
<accession>A0A6G1SKM9</accession>
<dbReference type="CDD" id="cd00172">
    <property type="entry name" value="serpin"/>
    <property type="match status" value="1"/>
</dbReference>
<feature type="region of interest" description="Disordered" evidence="4">
    <location>
        <begin position="123"/>
        <end position="216"/>
    </location>
</feature>